<dbReference type="EMBL" id="MTKT01006319">
    <property type="protein sequence ID" value="OWM62630.1"/>
    <property type="molecule type" value="Genomic_DNA"/>
</dbReference>
<comment type="caution">
    <text evidence="1">The sequence shown here is derived from an EMBL/GenBank/DDBJ whole genome shotgun (WGS) entry which is preliminary data.</text>
</comment>
<evidence type="ECO:0000313" key="1">
    <source>
        <dbReference type="EMBL" id="OWM62630.1"/>
    </source>
</evidence>
<gene>
    <name evidence="1" type="ORF">CDL15_Pgr019924</name>
</gene>
<evidence type="ECO:0000313" key="2">
    <source>
        <dbReference type="Proteomes" id="UP000197138"/>
    </source>
</evidence>
<name>A0A218VRB4_PUNGR</name>
<organism evidence="1 2">
    <name type="scientific">Punica granatum</name>
    <name type="common">Pomegranate</name>
    <dbReference type="NCBI Taxonomy" id="22663"/>
    <lineage>
        <taxon>Eukaryota</taxon>
        <taxon>Viridiplantae</taxon>
        <taxon>Streptophyta</taxon>
        <taxon>Embryophyta</taxon>
        <taxon>Tracheophyta</taxon>
        <taxon>Spermatophyta</taxon>
        <taxon>Magnoliopsida</taxon>
        <taxon>eudicotyledons</taxon>
        <taxon>Gunneridae</taxon>
        <taxon>Pentapetalae</taxon>
        <taxon>rosids</taxon>
        <taxon>malvids</taxon>
        <taxon>Myrtales</taxon>
        <taxon>Lythraceae</taxon>
        <taxon>Punica</taxon>
    </lineage>
</organism>
<reference evidence="2" key="1">
    <citation type="journal article" date="2017" name="Plant J.">
        <title>The pomegranate (Punica granatum L.) genome and the genomics of punicalagin biosynthesis.</title>
        <authorList>
            <person name="Qin G."/>
            <person name="Xu C."/>
            <person name="Ming R."/>
            <person name="Tang H."/>
            <person name="Guyot R."/>
            <person name="Kramer E.M."/>
            <person name="Hu Y."/>
            <person name="Yi X."/>
            <person name="Qi Y."/>
            <person name="Xu X."/>
            <person name="Gao Z."/>
            <person name="Pan H."/>
            <person name="Jian J."/>
            <person name="Tian Y."/>
            <person name="Yue Z."/>
            <person name="Xu Y."/>
        </authorList>
    </citation>
    <scope>NUCLEOTIDE SEQUENCE [LARGE SCALE GENOMIC DNA]</scope>
    <source>
        <strain evidence="2">cv. Dabenzi</strain>
    </source>
</reference>
<dbReference type="Proteomes" id="UP000197138">
    <property type="component" value="Unassembled WGS sequence"/>
</dbReference>
<protein>
    <submittedName>
        <fullName evidence="1">Uncharacterized protein</fullName>
    </submittedName>
</protein>
<accession>A0A218VRB4</accession>
<proteinExistence type="predicted"/>
<sequence length="74" mass="8814">MWMCLSSLRSIRFKVETQRLRDPTKRLWLRADCRDAWLNASQGRELLGVSCIKLQSQRPEEEIRRNIISNILDI</sequence>
<dbReference type="AlphaFoldDB" id="A0A218VRB4"/>